<dbReference type="PROSITE" id="PS51805">
    <property type="entry name" value="EPHD"/>
    <property type="match status" value="1"/>
</dbReference>
<dbReference type="Pfam" id="PF02373">
    <property type="entry name" value="JmjC"/>
    <property type="match status" value="1"/>
</dbReference>
<dbReference type="PROSITE" id="PS51183">
    <property type="entry name" value="JMJN"/>
    <property type="match status" value="1"/>
</dbReference>
<accession>A0A9N9FHL4</accession>
<comment type="similarity">
    <text evidence="1">Belongs to the JHDM3 histone demethylase family.</text>
</comment>
<dbReference type="InterPro" id="IPR013083">
    <property type="entry name" value="Znf_RING/FYVE/PHD"/>
</dbReference>
<evidence type="ECO:0000313" key="11">
    <source>
        <dbReference type="Proteomes" id="UP000789739"/>
    </source>
</evidence>
<evidence type="ECO:0000256" key="3">
    <source>
        <dbReference type="ARBA" id="ARBA00022723"/>
    </source>
</evidence>
<dbReference type="CDD" id="cd15571">
    <property type="entry name" value="ePHD"/>
    <property type="match status" value="1"/>
</dbReference>
<evidence type="ECO:0000259" key="7">
    <source>
        <dbReference type="PROSITE" id="PS51183"/>
    </source>
</evidence>
<feature type="domain" description="JmjC" evidence="8">
    <location>
        <begin position="224"/>
        <end position="386"/>
    </location>
</feature>
<dbReference type="OrthoDB" id="9547406at2759"/>
<dbReference type="InterPro" id="IPR003347">
    <property type="entry name" value="JmjC_dom"/>
</dbReference>
<dbReference type="Pfam" id="PF02375">
    <property type="entry name" value="JmjN"/>
    <property type="match status" value="1"/>
</dbReference>
<evidence type="ECO:0000256" key="5">
    <source>
        <dbReference type="ARBA" id="ARBA00022833"/>
    </source>
</evidence>
<dbReference type="GO" id="GO:0008270">
    <property type="term" value="F:zinc ion binding"/>
    <property type="evidence" value="ECO:0007669"/>
    <property type="project" value="UniProtKB-KW"/>
</dbReference>
<evidence type="ECO:0000259" key="8">
    <source>
        <dbReference type="PROSITE" id="PS51184"/>
    </source>
</evidence>
<keyword evidence="4" id="KW-0863">Zinc-finger</keyword>
<evidence type="ECO:0000259" key="9">
    <source>
        <dbReference type="PROSITE" id="PS51805"/>
    </source>
</evidence>
<dbReference type="InterPro" id="IPR001965">
    <property type="entry name" value="Znf_PHD"/>
</dbReference>
<keyword evidence="11" id="KW-1185">Reference proteome</keyword>
<dbReference type="SMART" id="SM00558">
    <property type="entry name" value="JmjC"/>
    <property type="match status" value="1"/>
</dbReference>
<dbReference type="PANTHER" id="PTHR10694:SF7">
    <property type="entry name" value="[HISTONE H3]-TRIMETHYL-L-LYSINE(9) DEMETHYLASE"/>
    <property type="match status" value="1"/>
</dbReference>
<dbReference type="Gene3D" id="2.60.120.650">
    <property type="entry name" value="Cupin"/>
    <property type="match status" value="1"/>
</dbReference>
<dbReference type="GO" id="GO:0051864">
    <property type="term" value="F:histone H3K36 demethylase activity"/>
    <property type="evidence" value="ECO:0007669"/>
    <property type="project" value="TreeGrafter"/>
</dbReference>
<comment type="catalytic activity">
    <reaction evidence="6">
        <text>N(6),N(6),N(6)-trimethyl-L-lysyl(9)-[histone H3] + 2 2-oxoglutarate + 2 O2 = N(6)-methyl-L-lysyl(9)-[histone H3] + 2 formaldehyde + 2 succinate + 2 CO2</text>
        <dbReference type="Rhea" id="RHEA:60200"/>
        <dbReference type="Rhea" id="RHEA-COMP:15538"/>
        <dbReference type="Rhea" id="RHEA-COMP:15542"/>
        <dbReference type="ChEBI" id="CHEBI:15379"/>
        <dbReference type="ChEBI" id="CHEBI:16526"/>
        <dbReference type="ChEBI" id="CHEBI:16810"/>
        <dbReference type="ChEBI" id="CHEBI:16842"/>
        <dbReference type="ChEBI" id="CHEBI:30031"/>
        <dbReference type="ChEBI" id="CHEBI:61929"/>
        <dbReference type="ChEBI" id="CHEBI:61961"/>
        <dbReference type="EC" id="1.14.11.66"/>
    </reaction>
</comment>
<reference evidence="10" key="1">
    <citation type="submission" date="2021-06" db="EMBL/GenBank/DDBJ databases">
        <authorList>
            <person name="Kallberg Y."/>
            <person name="Tangrot J."/>
            <person name="Rosling A."/>
        </authorList>
    </citation>
    <scope>NUCLEOTIDE SEQUENCE</scope>
    <source>
        <strain evidence="10">BR232B</strain>
    </source>
</reference>
<proteinExistence type="inferred from homology"/>
<dbReference type="EMBL" id="CAJVPI010000451">
    <property type="protein sequence ID" value="CAG8536825.1"/>
    <property type="molecule type" value="Genomic_DNA"/>
</dbReference>
<dbReference type="InterPro" id="IPR034732">
    <property type="entry name" value="EPHD"/>
</dbReference>
<protein>
    <recommendedName>
        <fullName evidence="2">[histone H3]-trimethyl-L-lysine(9) demethylase</fullName>
        <ecNumber evidence="2">1.14.11.66</ecNumber>
    </recommendedName>
</protein>
<evidence type="ECO:0000313" key="10">
    <source>
        <dbReference type="EMBL" id="CAG8536825.1"/>
    </source>
</evidence>
<name>A0A9N9FHL4_9GLOM</name>
<organism evidence="10 11">
    <name type="scientific">Paraglomus brasilianum</name>
    <dbReference type="NCBI Taxonomy" id="144538"/>
    <lineage>
        <taxon>Eukaryota</taxon>
        <taxon>Fungi</taxon>
        <taxon>Fungi incertae sedis</taxon>
        <taxon>Mucoromycota</taxon>
        <taxon>Glomeromycotina</taxon>
        <taxon>Glomeromycetes</taxon>
        <taxon>Paraglomerales</taxon>
        <taxon>Paraglomeraceae</taxon>
        <taxon>Paraglomus</taxon>
    </lineage>
</organism>
<dbReference type="AlphaFoldDB" id="A0A9N9FHL4"/>
<dbReference type="PANTHER" id="PTHR10694">
    <property type="entry name" value="LYSINE-SPECIFIC DEMETHYLASE"/>
    <property type="match status" value="1"/>
</dbReference>
<gene>
    <name evidence="10" type="ORF">PBRASI_LOCUS4388</name>
</gene>
<dbReference type="SMART" id="SM00249">
    <property type="entry name" value="PHD"/>
    <property type="match status" value="1"/>
</dbReference>
<dbReference type="SUPFAM" id="SSF51197">
    <property type="entry name" value="Clavaminate synthase-like"/>
    <property type="match status" value="1"/>
</dbReference>
<sequence length="694" mass="79608">MRVTHNQEKTPVSSKIAHRPQKALRLESKLAANMNIKPYSYSETDSGVRVHIFKPTMEEFKDFYTFVTAIDHYGKEAGIVKVIPPEEWAQGLPDLKEKVQTLTVKNPIEQMFTGRAGVYKQTNVELKRGYSLKEWQKVCLREEHRPPPERQAKAREFANKKRKLPADFEQTNNNEEKTDDFDYRWPNQYLYTDEYCRELEGQYWKSILYNTPMYGADMMGSLFDSRTTSWNVDRLENLLNRLNVSIPGVNRAYLYFGMWKATFAWHVEDFDLYSINYIHFGAPKQWYVIPPKFAGEFESFMQGQFAAEHRQCRQFLRHKMFHVSPKVLSDKGIPCGRLVQRQGEFVITFPYGYHAGYNLDYNCAESVNFAIESWVPLGRRAKFCPCQGDSVKIDVGSTFRDLLDGGTKDESTIVSENERHLIGSNKCPPYAVSRITNSPLRELLNKKYLHFVLIYICTYLSKKAPSFSTKTRISNVSGKRAASSRNSADAPVKKPKKIKLVQKQEQCELCPVPEGPLCRTEEALFAHGLCASFVPETYIATLDDDEGTEYVVGLQAIPQERWELTCEVCNSRNGACIQCAELKCTRAFHAACAQKDKYHLQQRITQNGEFIYEAFCKSHDPRVQAEIARKNAELAPFVVLGAEVWAKTMGAWYKGVIEARDDARAACRVLFNDGYAKTVHWRSLRFSDPEATAA</sequence>
<dbReference type="PROSITE" id="PS51184">
    <property type="entry name" value="JMJC"/>
    <property type="match status" value="1"/>
</dbReference>
<keyword evidence="3" id="KW-0479">Metal-binding</keyword>
<dbReference type="GO" id="GO:0010468">
    <property type="term" value="P:regulation of gene expression"/>
    <property type="evidence" value="ECO:0007669"/>
    <property type="project" value="TreeGrafter"/>
</dbReference>
<dbReference type="SMART" id="SM00545">
    <property type="entry name" value="JmjN"/>
    <property type="match status" value="1"/>
</dbReference>
<dbReference type="Pfam" id="PF13832">
    <property type="entry name" value="zf-HC5HC2H_2"/>
    <property type="match status" value="1"/>
</dbReference>
<dbReference type="GO" id="GO:0005634">
    <property type="term" value="C:nucleus"/>
    <property type="evidence" value="ECO:0007669"/>
    <property type="project" value="TreeGrafter"/>
</dbReference>
<evidence type="ECO:0000256" key="6">
    <source>
        <dbReference type="ARBA" id="ARBA00049349"/>
    </source>
</evidence>
<comment type="caution">
    <text evidence="10">The sequence shown here is derived from an EMBL/GenBank/DDBJ whole genome shotgun (WGS) entry which is preliminary data.</text>
</comment>
<evidence type="ECO:0000256" key="4">
    <source>
        <dbReference type="ARBA" id="ARBA00022771"/>
    </source>
</evidence>
<evidence type="ECO:0000256" key="1">
    <source>
        <dbReference type="ARBA" id="ARBA00009711"/>
    </source>
</evidence>
<evidence type="ECO:0000256" key="2">
    <source>
        <dbReference type="ARBA" id="ARBA00012900"/>
    </source>
</evidence>
<dbReference type="EC" id="1.14.11.66" evidence="2"/>
<dbReference type="InterPro" id="IPR003349">
    <property type="entry name" value="JmjN"/>
</dbReference>
<dbReference type="GO" id="GO:0140684">
    <property type="term" value="F:histone H3K9me2/H3K9me3 demethylase activity"/>
    <property type="evidence" value="ECO:0007669"/>
    <property type="project" value="UniProtKB-EC"/>
</dbReference>
<feature type="domain" description="JmjN" evidence="7">
    <location>
        <begin position="50"/>
        <end position="91"/>
    </location>
</feature>
<dbReference type="GO" id="GO:0000785">
    <property type="term" value="C:chromatin"/>
    <property type="evidence" value="ECO:0007669"/>
    <property type="project" value="TreeGrafter"/>
</dbReference>
<dbReference type="Gene3D" id="3.30.40.10">
    <property type="entry name" value="Zinc/RING finger domain, C3HC4 (zinc finger)"/>
    <property type="match status" value="1"/>
</dbReference>
<feature type="domain" description="PHD-type" evidence="9">
    <location>
        <begin position="504"/>
        <end position="620"/>
    </location>
</feature>
<dbReference type="Proteomes" id="UP000789739">
    <property type="component" value="Unassembled WGS sequence"/>
</dbReference>
<keyword evidence="5" id="KW-0862">Zinc</keyword>